<sequence>MCRKNFDPARLKKLHVDRPDGEEDPREGDLLQRVAMSFEVSEEHRRELLDEIDKWLEEKHEDAAQPLRKARVAIEKYHKLREMGIEDKREITVLKEEKREKALAAEAEKERTAAIETSLLERTKELQAQIVAAQGEIDHLRNEMQRRTQLKNPLPHPPQPTNFNIYSNFDSSTGPNAWYNDDGRSMLLPSRASVSIPNGVSYVHPRNLYPEDDRENRTHVLHESNGVKRDRKGKGRDIPEPAYDNRRSVYGPPHTALEAPKPKPGIIPGASPKSKFMPPDPETEVRERGFNAFKPPDPVPPYMNGRADLPHKGYDPARDSVDTYSLTASMLTELQNGLNEGFNRGFQAIQRAIPSGMPSGSRARDSDPEAGARPSPTTIATRCSSTTKRGDPAPRSANSQSAITTASGGTRPFCGSYANTELQAQHKHYRLLGDRGLVISGVRKQLQLAQPQNPTKTAYYSLECPALSQSEQANPASGSSTSRKH</sequence>
<dbReference type="AlphaFoldDB" id="A0A4Q2DDN8"/>
<gene>
    <name evidence="2" type="ORF">EST38_g9236</name>
</gene>
<dbReference type="OrthoDB" id="6105938at2759"/>
<proteinExistence type="predicted"/>
<evidence type="ECO:0000313" key="3">
    <source>
        <dbReference type="Proteomes" id="UP000290288"/>
    </source>
</evidence>
<reference evidence="2 3" key="1">
    <citation type="submission" date="2019-01" db="EMBL/GenBank/DDBJ databases">
        <title>Draft genome sequence of Psathyrella aberdarensis IHI B618.</title>
        <authorList>
            <person name="Buettner E."/>
            <person name="Kellner H."/>
        </authorList>
    </citation>
    <scope>NUCLEOTIDE SEQUENCE [LARGE SCALE GENOMIC DNA]</scope>
    <source>
        <strain evidence="2 3">IHI B618</strain>
    </source>
</reference>
<feature type="compositionally biased region" description="Polar residues" evidence="1">
    <location>
        <begin position="396"/>
        <end position="408"/>
    </location>
</feature>
<evidence type="ECO:0000256" key="1">
    <source>
        <dbReference type="SAM" id="MobiDB-lite"/>
    </source>
</evidence>
<feature type="compositionally biased region" description="Polar residues" evidence="1">
    <location>
        <begin position="467"/>
        <end position="485"/>
    </location>
</feature>
<protein>
    <submittedName>
        <fullName evidence="2">Uncharacterized protein</fullName>
    </submittedName>
</protein>
<dbReference type="Proteomes" id="UP000290288">
    <property type="component" value="Unassembled WGS sequence"/>
</dbReference>
<name>A0A4Q2DDN8_9AGAR</name>
<comment type="caution">
    <text evidence="2">The sequence shown here is derived from an EMBL/GenBank/DDBJ whole genome shotgun (WGS) entry which is preliminary data.</text>
</comment>
<evidence type="ECO:0000313" key="2">
    <source>
        <dbReference type="EMBL" id="RXW16615.1"/>
    </source>
</evidence>
<feature type="compositionally biased region" description="Basic and acidic residues" evidence="1">
    <location>
        <begin position="209"/>
        <end position="228"/>
    </location>
</feature>
<accession>A0A4Q2DDN8</accession>
<dbReference type="EMBL" id="SDEE01000420">
    <property type="protein sequence ID" value="RXW16615.1"/>
    <property type="molecule type" value="Genomic_DNA"/>
</dbReference>
<feature type="region of interest" description="Disordered" evidence="1">
    <location>
        <begin position="466"/>
        <end position="485"/>
    </location>
</feature>
<feature type="region of interest" description="Disordered" evidence="1">
    <location>
        <begin position="353"/>
        <end position="410"/>
    </location>
</feature>
<feature type="compositionally biased region" description="Polar residues" evidence="1">
    <location>
        <begin position="375"/>
        <end position="387"/>
    </location>
</feature>
<organism evidence="2 3">
    <name type="scientific">Candolleomyces aberdarensis</name>
    <dbReference type="NCBI Taxonomy" id="2316362"/>
    <lineage>
        <taxon>Eukaryota</taxon>
        <taxon>Fungi</taxon>
        <taxon>Dikarya</taxon>
        <taxon>Basidiomycota</taxon>
        <taxon>Agaricomycotina</taxon>
        <taxon>Agaricomycetes</taxon>
        <taxon>Agaricomycetidae</taxon>
        <taxon>Agaricales</taxon>
        <taxon>Agaricineae</taxon>
        <taxon>Psathyrellaceae</taxon>
        <taxon>Candolleomyces</taxon>
    </lineage>
</organism>
<keyword evidence="3" id="KW-1185">Reference proteome</keyword>
<feature type="compositionally biased region" description="Basic and acidic residues" evidence="1">
    <location>
        <begin position="235"/>
        <end position="247"/>
    </location>
</feature>
<dbReference type="STRING" id="2316362.A0A4Q2DDN8"/>
<feature type="region of interest" description="Disordered" evidence="1">
    <location>
        <begin position="207"/>
        <end position="301"/>
    </location>
</feature>